<dbReference type="PANTHER" id="PTHR43364:SF4">
    <property type="entry name" value="NAD(P)-LINKED OXIDOREDUCTASE SUPERFAMILY PROTEIN"/>
    <property type="match status" value="1"/>
</dbReference>
<keyword evidence="2" id="KW-0560">Oxidoreductase</keyword>
<evidence type="ECO:0000256" key="3">
    <source>
        <dbReference type="ARBA" id="ARBA00038157"/>
    </source>
</evidence>
<dbReference type="PRINTS" id="PR00069">
    <property type="entry name" value="ALDKETRDTASE"/>
</dbReference>
<dbReference type="CDD" id="cd19094">
    <property type="entry name" value="AKR_Tas-like"/>
    <property type="match status" value="1"/>
</dbReference>
<proteinExistence type="inferred from homology"/>
<organism evidence="6 7">
    <name type="scientific">Thalassospira profundimaris</name>
    <dbReference type="NCBI Taxonomy" id="502049"/>
    <lineage>
        <taxon>Bacteria</taxon>
        <taxon>Pseudomonadati</taxon>
        <taxon>Pseudomonadota</taxon>
        <taxon>Alphaproteobacteria</taxon>
        <taxon>Rhodospirillales</taxon>
        <taxon>Thalassospiraceae</taxon>
        <taxon>Thalassospira</taxon>
    </lineage>
</organism>
<dbReference type="EMBL" id="JPWB01000002">
    <property type="protein sequence ID" value="RCK24384.1"/>
    <property type="molecule type" value="Genomic_DNA"/>
</dbReference>
<dbReference type="RefSeq" id="WP_062956867.1">
    <property type="nucleotide sequence ID" value="NZ_JPWB01000002.1"/>
</dbReference>
<dbReference type="SUPFAM" id="SSF51430">
    <property type="entry name" value="NAD(P)-linked oxidoreductase"/>
    <property type="match status" value="1"/>
</dbReference>
<dbReference type="InterPro" id="IPR023210">
    <property type="entry name" value="NADP_OxRdtase_dom"/>
</dbReference>
<dbReference type="InterPro" id="IPR020471">
    <property type="entry name" value="AKR"/>
</dbReference>
<dbReference type="Pfam" id="PF00248">
    <property type="entry name" value="Aldo_ket_red"/>
    <property type="match status" value="1"/>
</dbReference>
<dbReference type="Gene3D" id="3.20.20.100">
    <property type="entry name" value="NADP-dependent oxidoreductase domain"/>
    <property type="match status" value="1"/>
</dbReference>
<evidence type="ECO:0000259" key="5">
    <source>
        <dbReference type="Pfam" id="PF00248"/>
    </source>
</evidence>
<comment type="caution">
    <text evidence="6">The sequence shown here is derived from an EMBL/GenBank/DDBJ whole genome shotgun (WGS) entry which is preliminary data.</text>
</comment>
<dbReference type="Proteomes" id="UP000253061">
    <property type="component" value="Unassembled WGS sequence"/>
</dbReference>
<comment type="similarity">
    <text evidence="3">Belongs to the aldo/keto reductase family. Aldo/keto reductase 2 subfamily.</text>
</comment>
<feature type="domain" description="NADP-dependent oxidoreductase" evidence="5">
    <location>
        <begin position="16"/>
        <end position="337"/>
    </location>
</feature>
<evidence type="ECO:0000313" key="7">
    <source>
        <dbReference type="Proteomes" id="UP000253061"/>
    </source>
</evidence>
<sequence length="346" mass="38673">MEYRRLGRTDIDVSVICLGTMTWGQQNTQDEAFEQLDYATANEINFIDTAEMYPVPAMEETFTKTETIIGNWLEKRGRRDDLVIATKVVGPADRFPYVRGGPRLTRGQIFEAIDASLARLKTDYVDLYQLHWPDRNSNFFSKLGYTHDAEEQFTPIEETLGALDELVKAGKVRHIGLSNESPWGLMKFLELAEKNGWPRVVSVQNPYSLLTRQYEVGLAECSIREDAGLLAYSPLGGGALSGKYLGGARPEGARSSVWPQYFGRYLTENGVKATEAYVKLAKDNGLDPAQMALAYVNSRPFLTSNIIGATSMEQLKSNIGSAKITLSDTVLEEIENIHKIYTYPCP</sequence>
<reference evidence="6 7" key="1">
    <citation type="submission" date="2014-07" db="EMBL/GenBank/DDBJ databases">
        <title>Draft genome sequence of Thalassospira profundimaris R8-17.</title>
        <authorList>
            <person name="Lai Q."/>
            <person name="Shao Z."/>
        </authorList>
    </citation>
    <scope>NUCLEOTIDE SEQUENCE [LARGE SCALE GENOMIC DNA]</scope>
    <source>
        <strain evidence="6 7">R8-17</strain>
    </source>
</reference>
<dbReference type="NCBIfam" id="NF007912">
    <property type="entry name" value="PRK10625.1"/>
    <property type="match status" value="1"/>
</dbReference>
<evidence type="ECO:0000313" key="6">
    <source>
        <dbReference type="EMBL" id="RCK24384.1"/>
    </source>
</evidence>
<dbReference type="InterPro" id="IPR036812">
    <property type="entry name" value="NAD(P)_OxRdtase_dom_sf"/>
</dbReference>
<evidence type="ECO:0000256" key="1">
    <source>
        <dbReference type="ARBA" id="ARBA00022857"/>
    </source>
</evidence>
<accession>A0A367VGQ4</accession>
<evidence type="ECO:0000256" key="2">
    <source>
        <dbReference type="ARBA" id="ARBA00023002"/>
    </source>
</evidence>
<evidence type="ECO:0000256" key="4">
    <source>
        <dbReference type="ARBA" id="ARBA00070119"/>
    </source>
</evidence>
<gene>
    <name evidence="6" type="ORF">TH6_06755</name>
</gene>
<name>A0A367VGQ4_9PROT</name>
<dbReference type="PANTHER" id="PTHR43364">
    <property type="entry name" value="NADH-SPECIFIC METHYLGLYOXAL REDUCTASE-RELATED"/>
    <property type="match status" value="1"/>
</dbReference>
<dbReference type="InterPro" id="IPR050523">
    <property type="entry name" value="AKR_Detox_Biosynth"/>
</dbReference>
<protein>
    <recommendedName>
        <fullName evidence="4">Protein tas</fullName>
    </recommendedName>
</protein>
<keyword evidence="1" id="KW-0521">NADP</keyword>
<dbReference type="GO" id="GO:0016491">
    <property type="term" value="F:oxidoreductase activity"/>
    <property type="evidence" value="ECO:0007669"/>
    <property type="project" value="UniProtKB-KW"/>
</dbReference>
<dbReference type="AlphaFoldDB" id="A0A367VGQ4"/>
<dbReference type="FunFam" id="3.20.20.100:FF:000005">
    <property type="entry name" value="NADP(H)-dependent aldo-keto reductase"/>
    <property type="match status" value="1"/>
</dbReference>